<evidence type="ECO:0000256" key="3">
    <source>
        <dbReference type="ARBA" id="ARBA00022679"/>
    </source>
</evidence>
<name>A0ABN9PJM9_9DINO</name>
<dbReference type="EMBL" id="CAUYUJ010000825">
    <property type="protein sequence ID" value="CAK0792742.1"/>
    <property type="molecule type" value="Genomic_DNA"/>
</dbReference>
<evidence type="ECO:0000256" key="4">
    <source>
        <dbReference type="ARBA" id="ARBA00022691"/>
    </source>
</evidence>
<feature type="compositionally biased region" description="Basic and acidic residues" evidence="5">
    <location>
        <begin position="160"/>
        <end position="173"/>
    </location>
</feature>
<evidence type="ECO:0000256" key="1">
    <source>
        <dbReference type="ARBA" id="ARBA00010633"/>
    </source>
</evidence>
<evidence type="ECO:0000313" key="8">
    <source>
        <dbReference type="Proteomes" id="UP001189429"/>
    </source>
</evidence>
<dbReference type="PANTHER" id="PTHR13610:SF9">
    <property type="entry name" value="FI06469P"/>
    <property type="match status" value="1"/>
</dbReference>
<comment type="similarity">
    <text evidence="1">Belongs to the ANT/ATPSC lysine N-methyltransferase family.</text>
</comment>
<protein>
    <submittedName>
        <fullName evidence="7">Uncharacterized protein</fullName>
    </submittedName>
</protein>
<feature type="compositionally biased region" description="Low complexity" evidence="5">
    <location>
        <begin position="207"/>
        <end position="217"/>
    </location>
</feature>
<dbReference type="Gene3D" id="3.40.50.150">
    <property type="entry name" value="Vaccinia Virus protein VP39"/>
    <property type="match status" value="1"/>
</dbReference>
<dbReference type="Proteomes" id="UP001189429">
    <property type="component" value="Unassembled WGS sequence"/>
</dbReference>
<evidence type="ECO:0000256" key="5">
    <source>
        <dbReference type="SAM" id="MobiDB-lite"/>
    </source>
</evidence>
<evidence type="ECO:0000256" key="2">
    <source>
        <dbReference type="ARBA" id="ARBA00022603"/>
    </source>
</evidence>
<feature type="compositionally biased region" description="Basic and acidic residues" evidence="5">
    <location>
        <begin position="218"/>
        <end position="232"/>
    </location>
</feature>
<dbReference type="InterPro" id="IPR026170">
    <property type="entry name" value="FAM173A/B"/>
</dbReference>
<accession>A0ABN9PJM9</accession>
<keyword evidence="4" id="KW-0949">S-adenosyl-L-methionine</keyword>
<organism evidence="7 8">
    <name type="scientific">Prorocentrum cordatum</name>
    <dbReference type="NCBI Taxonomy" id="2364126"/>
    <lineage>
        <taxon>Eukaryota</taxon>
        <taxon>Sar</taxon>
        <taxon>Alveolata</taxon>
        <taxon>Dinophyceae</taxon>
        <taxon>Prorocentrales</taxon>
        <taxon>Prorocentraceae</taxon>
        <taxon>Prorocentrum</taxon>
    </lineage>
</organism>
<keyword evidence="3" id="KW-0808">Transferase</keyword>
<keyword evidence="8" id="KW-1185">Reference proteome</keyword>
<keyword evidence="6" id="KW-0472">Membrane</keyword>
<dbReference type="PANTHER" id="PTHR13610">
    <property type="entry name" value="METHYLTRANSFERASE DOMAIN-CONTAINING PROTEIN"/>
    <property type="match status" value="1"/>
</dbReference>
<comment type="caution">
    <text evidence="7">The sequence shown here is derived from an EMBL/GenBank/DDBJ whole genome shotgun (WGS) entry which is preliminary data.</text>
</comment>
<gene>
    <name evidence="7" type="ORF">PCOR1329_LOCUS3231</name>
</gene>
<sequence length="860" mass="90397">MKVQAVDTLFDRVLPAWAACAPGRGGGGGGPLAGLRLVDIGSGDGRVVRAASARGMHAVGYEINPYLWGLSRLRSLRGAPGAGSAELRWANAWTADLREVDVVTFYGRPGDGLMEKAAAKCEAELPAHAAVVSHHFPMPGWERLLVQDVGGIKLYDLSRRSSSRREAADEPRRGAHGGAIPFPGGEPLPARGQAQAAASHPAKRSRASSSASAAAGGEAKEKRDKAKSEAKGKSKTGKAQKSEKESKDRAATKAKAAKVEVADKKTKKAGKAQKADKTGKAEKSPGPGAVVKAPKVGKASKADKDRTTGRAEKAEKTEKKAKDKASKPGKAEIAEKASKPQKVGKPDKTDKGEKADTPRKSEGADTGGKTERAASAERPSGSEPRAARQGQKVGPAEQMDEAKAMREPGQGPEEENVQPAAKPQEGQQEAGPPADPASAGVLVAAGCSEPTLREVVEGTFRRGPPAALAMVAFRSVLLALLMLPLAYALSQITAKACADKCFTVTCAPADFPCVIQCVHGCPQGAPGRREAEEINVRGANLGLHPLRRRQLTSLLPLFLLGTGDEMSALLQKGARTTPGNVKDVVKERVDIFKCLPMVAFRSVLLALLMLPLAYALSQITAKACADKCFTVTCAPADFPCVIQCVHGCPQGAPGRREAEEINVRGANLVLHPLRRRQLTSLLPLFLLGTGDKMSALLQKGLIPSSAYQCELGATPMVAFRSALLALLMLPLAHALSQITAKACADKCFTVTCAPITAKACADKCFTVTCAPADFPCVIQCVHGCPQGALGRREAEEINVRGANLGLYPLRRRQLTSLLPVFLLGTGDKMSALLQKGCGLHWDHPPVVLALEAVASVILSC</sequence>
<keyword evidence="2" id="KW-0489">Methyltransferase</keyword>
<dbReference type="SUPFAM" id="SSF53335">
    <property type="entry name" value="S-adenosyl-L-methionine-dependent methyltransferases"/>
    <property type="match status" value="1"/>
</dbReference>
<feature type="compositionally biased region" description="Basic and acidic residues" evidence="5">
    <location>
        <begin position="240"/>
        <end position="264"/>
    </location>
</feature>
<keyword evidence="6" id="KW-0812">Transmembrane</keyword>
<feature type="compositionally biased region" description="Basic and acidic residues" evidence="5">
    <location>
        <begin position="300"/>
        <end position="375"/>
    </location>
</feature>
<keyword evidence="6" id="KW-1133">Transmembrane helix</keyword>
<feature type="compositionally biased region" description="Basic and acidic residues" evidence="5">
    <location>
        <begin position="273"/>
        <end position="283"/>
    </location>
</feature>
<feature type="region of interest" description="Disordered" evidence="5">
    <location>
        <begin position="160"/>
        <end position="439"/>
    </location>
</feature>
<reference evidence="7" key="1">
    <citation type="submission" date="2023-10" db="EMBL/GenBank/DDBJ databases">
        <authorList>
            <person name="Chen Y."/>
            <person name="Shah S."/>
            <person name="Dougan E. K."/>
            <person name="Thang M."/>
            <person name="Chan C."/>
        </authorList>
    </citation>
    <scope>NUCLEOTIDE SEQUENCE [LARGE SCALE GENOMIC DNA]</scope>
</reference>
<proteinExistence type="inferred from homology"/>
<feature type="transmembrane region" description="Helical" evidence="6">
    <location>
        <begin position="598"/>
        <end position="616"/>
    </location>
</feature>
<dbReference type="InterPro" id="IPR029063">
    <property type="entry name" value="SAM-dependent_MTases_sf"/>
</dbReference>
<evidence type="ECO:0000256" key="6">
    <source>
        <dbReference type="SAM" id="Phobius"/>
    </source>
</evidence>
<evidence type="ECO:0000313" key="7">
    <source>
        <dbReference type="EMBL" id="CAK0792742.1"/>
    </source>
</evidence>
<feature type="transmembrane region" description="Helical" evidence="6">
    <location>
        <begin position="466"/>
        <end position="489"/>
    </location>
</feature>